<reference evidence="1" key="1">
    <citation type="journal article" date="2023" name="Plant J.">
        <title>The genome of the king protea, Protea cynaroides.</title>
        <authorList>
            <person name="Chang J."/>
            <person name="Duong T.A."/>
            <person name="Schoeman C."/>
            <person name="Ma X."/>
            <person name="Roodt D."/>
            <person name="Barker N."/>
            <person name="Li Z."/>
            <person name="Van de Peer Y."/>
            <person name="Mizrachi E."/>
        </authorList>
    </citation>
    <scope>NUCLEOTIDE SEQUENCE</scope>
    <source>
        <tissue evidence="1">Young leaves</tissue>
    </source>
</reference>
<organism evidence="1 2">
    <name type="scientific">Protea cynaroides</name>
    <dbReference type="NCBI Taxonomy" id="273540"/>
    <lineage>
        <taxon>Eukaryota</taxon>
        <taxon>Viridiplantae</taxon>
        <taxon>Streptophyta</taxon>
        <taxon>Embryophyta</taxon>
        <taxon>Tracheophyta</taxon>
        <taxon>Spermatophyta</taxon>
        <taxon>Magnoliopsida</taxon>
        <taxon>Proteales</taxon>
        <taxon>Proteaceae</taxon>
        <taxon>Protea</taxon>
    </lineage>
</organism>
<dbReference type="AlphaFoldDB" id="A0A9Q0KG24"/>
<gene>
    <name evidence="1" type="ORF">NE237_002884</name>
</gene>
<evidence type="ECO:0000313" key="1">
    <source>
        <dbReference type="EMBL" id="KAJ4969785.1"/>
    </source>
</evidence>
<keyword evidence="2" id="KW-1185">Reference proteome</keyword>
<comment type="caution">
    <text evidence="1">The sequence shown here is derived from an EMBL/GenBank/DDBJ whole genome shotgun (WGS) entry which is preliminary data.</text>
</comment>
<dbReference type="Proteomes" id="UP001141806">
    <property type="component" value="Unassembled WGS sequence"/>
</dbReference>
<name>A0A9Q0KG24_9MAGN</name>
<dbReference type="EMBL" id="JAMYWD010000005">
    <property type="protein sequence ID" value="KAJ4969785.1"/>
    <property type="molecule type" value="Genomic_DNA"/>
</dbReference>
<protein>
    <submittedName>
        <fullName evidence="1">Uncharacterized protein</fullName>
    </submittedName>
</protein>
<accession>A0A9Q0KG24</accession>
<sequence>MGQATELASSRGEGLRVKSFFYRIMTSIRAPTRSSSNSRAGCSSSCSVNLLRSNLSKLHEPLLPLQSLRYMSPFPGRLLVFASSTKKPGKKEVEEQRGTLQGYLGTTRLTATGTAKLQCQNKPSSFLNITSRFPSRTNP</sequence>
<evidence type="ECO:0000313" key="2">
    <source>
        <dbReference type="Proteomes" id="UP001141806"/>
    </source>
</evidence>
<proteinExistence type="predicted"/>